<dbReference type="PANTHER" id="PTHR14359:SF6">
    <property type="entry name" value="PHOSPHOPANTOTHENOYLCYSTEINE DECARBOXYLASE"/>
    <property type="match status" value="1"/>
</dbReference>
<feature type="binding site" evidence="3">
    <location>
        <position position="293"/>
    </location>
    <ligand>
        <name>CTP</name>
        <dbReference type="ChEBI" id="CHEBI:37563"/>
    </ligand>
</feature>
<dbReference type="EC" id="6.3.2.5" evidence="3"/>
<keyword evidence="1 3" id="KW-0210">Decarboxylase</keyword>
<keyword evidence="2 3" id="KW-0456">Lyase</keyword>
<evidence type="ECO:0000256" key="1">
    <source>
        <dbReference type="ARBA" id="ARBA00022793"/>
    </source>
</evidence>
<evidence type="ECO:0000313" key="9">
    <source>
        <dbReference type="Proteomes" id="UP000215450"/>
    </source>
</evidence>
<dbReference type="InterPro" id="IPR036551">
    <property type="entry name" value="Flavin_trans-like"/>
</dbReference>
<dbReference type="GO" id="GO:0015937">
    <property type="term" value="P:coenzyme A biosynthetic process"/>
    <property type="evidence" value="ECO:0007669"/>
    <property type="project" value="UniProtKB-UniRule"/>
</dbReference>
<protein>
    <recommendedName>
        <fullName evidence="3">Coenzyme A biosynthesis bifunctional protein CoaBC</fullName>
    </recommendedName>
    <alternativeName>
        <fullName evidence="3">DNA/pantothenate metabolism flavoprotein</fullName>
    </alternativeName>
    <alternativeName>
        <fullName evidence="3">Phosphopantothenoylcysteine synthetase/decarboxylase</fullName>
        <shortName evidence="3">PPCS-PPCDC</shortName>
    </alternativeName>
    <domain>
        <recommendedName>
            <fullName evidence="3">Phosphopantothenoylcysteine decarboxylase</fullName>
            <shortName evidence="3">PPC decarboxylase</shortName>
            <shortName evidence="3">PPC-DC</shortName>
            <ecNumber evidence="3">4.1.1.36</ecNumber>
        </recommendedName>
        <alternativeName>
            <fullName evidence="3">CoaC</fullName>
        </alternativeName>
    </domain>
    <domain>
        <recommendedName>
            <fullName evidence="3">Phosphopantothenate--cysteine ligase</fullName>
            <ecNumber evidence="3">6.3.2.5</ecNumber>
        </recommendedName>
        <alternativeName>
            <fullName evidence="3">CoaB</fullName>
        </alternativeName>
        <alternativeName>
            <fullName evidence="3">Phosphopantothenoylcysteine synthetase</fullName>
            <shortName evidence="3">PPC synthetase</shortName>
            <shortName evidence="3">PPC-S</shortName>
        </alternativeName>
    </domain>
</protein>
<comment type="cofactor">
    <cofactor evidence="3">
        <name>FMN</name>
        <dbReference type="ChEBI" id="CHEBI:58210"/>
    </cofactor>
    <text evidence="3">Binds 1 FMN per subunit.</text>
</comment>
<evidence type="ECO:0000313" key="7">
    <source>
        <dbReference type="EMBL" id="SMQ12974.1"/>
    </source>
</evidence>
<comment type="caution">
    <text evidence="3">Lacks conserved residue(s) required for the propagation of feature annotation.</text>
</comment>
<dbReference type="EC" id="4.1.1.36" evidence="3"/>
<dbReference type="GO" id="GO:0046872">
    <property type="term" value="F:metal ion binding"/>
    <property type="evidence" value="ECO:0007669"/>
    <property type="project" value="UniProtKB-KW"/>
</dbReference>
<comment type="catalytic activity">
    <reaction evidence="3 4">
        <text>(R)-4'-phosphopantothenate + L-cysteine + CTP = N-[(R)-4-phosphopantothenoyl]-L-cysteine + CMP + diphosphate + H(+)</text>
        <dbReference type="Rhea" id="RHEA:19397"/>
        <dbReference type="ChEBI" id="CHEBI:10986"/>
        <dbReference type="ChEBI" id="CHEBI:15378"/>
        <dbReference type="ChEBI" id="CHEBI:33019"/>
        <dbReference type="ChEBI" id="CHEBI:35235"/>
        <dbReference type="ChEBI" id="CHEBI:37563"/>
        <dbReference type="ChEBI" id="CHEBI:59458"/>
        <dbReference type="ChEBI" id="CHEBI:60377"/>
        <dbReference type="EC" id="6.3.2.5"/>
    </reaction>
</comment>
<reference evidence="8 9" key="2">
    <citation type="submission" date="2017-06" db="EMBL/GenBank/DDBJ databases">
        <authorList>
            <person name="Kim H.J."/>
            <person name="Triplett B.A."/>
        </authorList>
    </citation>
    <scope>NUCLEOTIDE SEQUENCE [LARGE SCALE GENOMIC DNA]</scope>
    <source>
        <strain evidence="8">Kingella_eburonensis</strain>
    </source>
</reference>
<comment type="function">
    <text evidence="3">Catalyzes two sequential steps in the biosynthesis of coenzyme A. In the first step cysteine is conjugated to 4'-phosphopantothenate to form 4-phosphopantothenoylcysteine. In the second step the latter compound is decarboxylated to form 4'-phosphopantotheine.</text>
</comment>
<dbReference type="GO" id="GO:0004633">
    <property type="term" value="F:phosphopantothenoylcysteine decarboxylase activity"/>
    <property type="evidence" value="ECO:0007669"/>
    <property type="project" value="UniProtKB-UniRule"/>
</dbReference>
<feature type="binding site" evidence="3">
    <location>
        <position position="353"/>
    </location>
    <ligand>
        <name>CTP</name>
        <dbReference type="ChEBI" id="CHEBI:37563"/>
    </ligand>
</feature>
<dbReference type="SUPFAM" id="SSF52507">
    <property type="entry name" value="Homo-oligomeric flavin-containing Cys decarboxylases, HFCD"/>
    <property type="match status" value="1"/>
</dbReference>
<dbReference type="InterPro" id="IPR005252">
    <property type="entry name" value="CoaBC"/>
</dbReference>
<dbReference type="Proteomes" id="UP000215450">
    <property type="component" value="Unassembled WGS sequence"/>
</dbReference>
<dbReference type="InterPro" id="IPR035929">
    <property type="entry name" value="CoaB-like_sf"/>
</dbReference>
<keyword evidence="3 4" id="KW-0436">Ligase</keyword>
<dbReference type="HAMAP" id="MF_02225">
    <property type="entry name" value="CoaBC"/>
    <property type="match status" value="1"/>
</dbReference>
<name>A0A238TBW4_9NEIS</name>
<dbReference type="UniPathway" id="UPA00241">
    <property type="reaction ID" value="UER00353"/>
</dbReference>
<keyword evidence="3 4" id="KW-0288">FMN</keyword>
<feature type="binding site" evidence="3">
    <location>
        <begin position="321"/>
        <end position="324"/>
    </location>
    <ligand>
        <name>CTP</name>
        <dbReference type="ChEBI" id="CHEBI:37563"/>
    </ligand>
</feature>
<dbReference type="AlphaFoldDB" id="A0A238TBW4"/>
<proteinExistence type="inferred from homology"/>
<evidence type="ECO:0000259" key="6">
    <source>
        <dbReference type="Pfam" id="PF04127"/>
    </source>
</evidence>
<gene>
    <name evidence="3 8" type="primary">coaBC</name>
    <name evidence="7" type="ORF">KEBURONENSIS_00343</name>
    <name evidence="8" type="ORF">KEBURONENSIS_01485</name>
</gene>
<feature type="region of interest" description="Phosphopantothenoylcysteine decarboxylase" evidence="3">
    <location>
        <begin position="1"/>
        <end position="202"/>
    </location>
</feature>
<dbReference type="Pfam" id="PF04127">
    <property type="entry name" value="DFP"/>
    <property type="match status" value="1"/>
</dbReference>
<evidence type="ECO:0000256" key="2">
    <source>
        <dbReference type="ARBA" id="ARBA00023239"/>
    </source>
</evidence>
<keyword evidence="3 4" id="KW-0285">Flavoprotein</keyword>
<dbReference type="GO" id="GO:0010181">
    <property type="term" value="F:FMN binding"/>
    <property type="evidence" value="ECO:0007669"/>
    <property type="project" value="UniProtKB-UniRule"/>
</dbReference>
<keyword evidence="3" id="KW-0460">Magnesium</keyword>
<keyword evidence="3" id="KW-0479">Metal-binding</keyword>
<feature type="binding site" evidence="3">
    <location>
        <position position="357"/>
    </location>
    <ligand>
        <name>CTP</name>
        <dbReference type="ChEBI" id="CHEBI:37563"/>
    </ligand>
</feature>
<comment type="pathway">
    <text evidence="3 4">Cofactor biosynthesis; coenzyme A biosynthesis; CoA from (R)-pantothenate: step 3/5.</text>
</comment>
<feature type="region of interest" description="Phosphopantothenate--cysteine ligase" evidence="3">
    <location>
        <begin position="203"/>
        <end position="416"/>
    </location>
</feature>
<comment type="cofactor">
    <cofactor evidence="3">
        <name>Mg(2+)</name>
        <dbReference type="ChEBI" id="CHEBI:18420"/>
    </cofactor>
</comment>
<dbReference type="Gene3D" id="3.40.50.10300">
    <property type="entry name" value="CoaB-like"/>
    <property type="match status" value="1"/>
</dbReference>
<comment type="catalytic activity">
    <reaction evidence="3 4">
        <text>N-[(R)-4-phosphopantothenoyl]-L-cysteine + H(+) = (R)-4'-phosphopantetheine + CO2</text>
        <dbReference type="Rhea" id="RHEA:16793"/>
        <dbReference type="ChEBI" id="CHEBI:15378"/>
        <dbReference type="ChEBI" id="CHEBI:16526"/>
        <dbReference type="ChEBI" id="CHEBI:59458"/>
        <dbReference type="ChEBI" id="CHEBI:61723"/>
        <dbReference type="EC" id="4.1.1.36"/>
    </reaction>
</comment>
<keyword evidence="3" id="KW-0511">Multifunctional enzyme</keyword>
<organism evidence="8 9">
    <name type="scientific">Kingella negevensis</name>
    <dbReference type="NCBI Taxonomy" id="1522312"/>
    <lineage>
        <taxon>Bacteria</taxon>
        <taxon>Pseudomonadati</taxon>
        <taxon>Pseudomonadota</taxon>
        <taxon>Betaproteobacteria</taxon>
        <taxon>Neisseriales</taxon>
        <taxon>Neisseriaceae</taxon>
        <taxon>Kingella</taxon>
    </lineage>
</organism>
<dbReference type="EMBL" id="FXUV01000041">
    <property type="protein sequence ID" value="SMQ12974.1"/>
    <property type="molecule type" value="Genomic_DNA"/>
</dbReference>
<dbReference type="GO" id="GO:0071513">
    <property type="term" value="C:phosphopantothenoylcysteine decarboxylase complex"/>
    <property type="evidence" value="ECO:0007669"/>
    <property type="project" value="TreeGrafter"/>
</dbReference>
<evidence type="ECO:0000313" key="8">
    <source>
        <dbReference type="EMBL" id="SNB72826.1"/>
    </source>
</evidence>
<dbReference type="EMBL" id="FXUV02000031">
    <property type="protein sequence ID" value="SNB72826.1"/>
    <property type="molecule type" value="Genomic_DNA"/>
</dbReference>
<dbReference type="InterPro" id="IPR007085">
    <property type="entry name" value="DNA/pantothenate-metab_flavo_C"/>
</dbReference>
<dbReference type="InterPro" id="IPR003382">
    <property type="entry name" value="Flavoprotein"/>
</dbReference>
<feature type="domain" description="Flavoprotein" evidence="5">
    <location>
        <begin position="20"/>
        <end position="187"/>
    </location>
</feature>
<dbReference type="SUPFAM" id="SSF102645">
    <property type="entry name" value="CoaB-like"/>
    <property type="match status" value="1"/>
</dbReference>
<dbReference type="Pfam" id="PF02441">
    <property type="entry name" value="Flavoprotein"/>
    <property type="match status" value="1"/>
</dbReference>
<evidence type="ECO:0000259" key="5">
    <source>
        <dbReference type="Pfam" id="PF02441"/>
    </source>
</evidence>
<sequence>MQPEKLKYTFTKKLENTMQKHILLAVTGGIAAYKSCELVRLLKKQGYTVTVVLSKAASEFVTAQTFQALSGNLVLTENGEGAGNGMAHINATRAADIMLIAPATANTLAKIAHGIADNLITEMAAARTCPLVVAPAMNVQMWRNPANLRNIGSLKTDGVHVLMPAHGEQACGEVGEGRMLEAAQIAELLPDFWSPKPLLGKRVLLTVGATYEAIDPVRGITNISSGQMGMALVRACREAGSDVSVVYGKISAKLPENLVHTEQAISAKNMYDSVFRLLSQGQDVFISVAAVADYRVANQSEQKLKKDGSGNAPVIELTENPDILREVAALANAPFCVGFAAESENVLAYARAKRAKKNVPMLVANQVSDAMGKATNIITILSDDGEVSLPEMGKDEVAREIVAHLAKQLSARQNAA</sequence>
<dbReference type="GO" id="GO:0004632">
    <property type="term" value="F:phosphopantothenate--cysteine ligase activity"/>
    <property type="evidence" value="ECO:0007669"/>
    <property type="project" value="UniProtKB-UniRule"/>
</dbReference>
<dbReference type="STRING" id="1522312.GCA_900177895_01193"/>
<dbReference type="PANTHER" id="PTHR14359">
    <property type="entry name" value="HOMO-OLIGOMERIC FLAVIN CONTAINING CYS DECARBOXYLASE FAMILY"/>
    <property type="match status" value="1"/>
</dbReference>
<feature type="binding site" evidence="3">
    <location>
        <position position="303"/>
    </location>
    <ligand>
        <name>CTP</name>
        <dbReference type="ChEBI" id="CHEBI:37563"/>
    </ligand>
</feature>
<accession>A0A238TBW4</accession>
<feature type="binding site" evidence="3">
    <location>
        <position position="339"/>
    </location>
    <ligand>
        <name>CTP</name>
        <dbReference type="ChEBI" id="CHEBI:37563"/>
    </ligand>
</feature>
<dbReference type="NCBIfam" id="TIGR00521">
    <property type="entry name" value="coaBC_dfp"/>
    <property type="match status" value="1"/>
</dbReference>
<dbReference type="Gene3D" id="3.40.50.1950">
    <property type="entry name" value="Flavin prenyltransferase-like"/>
    <property type="match status" value="1"/>
</dbReference>
<comment type="function">
    <text evidence="4">Catalyzes two steps in the biosynthesis of coenzyme A. In the first step cysteine is conjugated to 4'-phosphopantothenate to form 4-phosphopantothenoylcysteine, in the latter compound is decarboxylated to form 4'-phosphopantotheine.</text>
</comment>
<comment type="similarity">
    <text evidence="3 4">In the C-terminal section; belongs to the PPC synthetase family.</text>
</comment>
<evidence type="ECO:0000256" key="3">
    <source>
        <dbReference type="HAMAP-Rule" id="MF_02225"/>
    </source>
</evidence>
<dbReference type="GO" id="GO:0015941">
    <property type="term" value="P:pantothenate catabolic process"/>
    <property type="evidence" value="ECO:0007669"/>
    <property type="project" value="InterPro"/>
</dbReference>
<comment type="pathway">
    <text evidence="3 4">Cofactor biosynthesis; coenzyme A biosynthesis; CoA from (R)-pantothenate: step 2/5.</text>
</comment>
<comment type="similarity">
    <text evidence="3 4">In the N-terminal section; belongs to the HFCD (homo-oligomeric flavin containing Cys decarboxylase) superfamily.</text>
</comment>
<reference evidence="7" key="1">
    <citation type="submission" date="2017-05" db="EMBL/GenBank/DDBJ databases">
        <authorList>
            <person name="Song R."/>
            <person name="Chenine A.L."/>
            <person name="Ruprecht R.M."/>
        </authorList>
    </citation>
    <scope>NUCLEOTIDE SEQUENCE</scope>
    <source>
        <strain evidence="7">Kingella_eburonensis</strain>
    </source>
</reference>
<feature type="active site" description="Proton donor" evidence="3">
    <location>
        <position position="171"/>
    </location>
</feature>
<feature type="domain" description="DNA/pantothenate metabolism flavoprotein C-terminal" evidence="6">
    <location>
        <begin position="199"/>
        <end position="407"/>
    </location>
</feature>
<evidence type="ECO:0000256" key="4">
    <source>
        <dbReference type="RuleBase" id="RU364078"/>
    </source>
</evidence>
<keyword evidence="9" id="KW-1185">Reference proteome</keyword>